<dbReference type="CDD" id="cd01949">
    <property type="entry name" value="GGDEF"/>
    <property type="match status" value="1"/>
</dbReference>
<evidence type="ECO:0000256" key="3">
    <source>
        <dbReference type="SAM" id="Phobius"/>
    </source>
</evidence>
<feature type="transmembrane region" description="Helical" evidence="3">
    <location>
        <begin position="74"/>
        <end position="107"/>
    </location>
</feature>
<dbReference type="PROSITE" id="PS50887">
    <property type="entry name" value="GGDEF"/>
    <property type="match status" value="1"/>
</dbReference>
<evidence type="ECO:0000256" key="2">
    <source>
        <dbReference type="ARBA" id="ARBA00034247"/>
    </source>
</evidence>
<gene>
    <name evidence="5" type="ORF">EF096_09060</name>
</gene>
<dbReference type="RefSeq" id="WP_123889302.1">
    <property type="nucleotide sequence ID" value="NZ_RKKU01000008.1"/>
</dbReference>
<dbReference type="EMBL" id="RKKU01000008">
    <property type="protein sequence ID" value="ROZ85260.1"/>
    <property type="molecule type" value="Genomic_DNA"/>
</dbReference>
<dbReference type="InterPro" id="IPR050469">
    <property type="entry name" value="Diguanylate_Cyclase"/>
</dbReference>
<dbReference type="Pfam" id="PF00990">
    <property type="entry name" value="GGDEF"/>
    <property type="match status" value="1"/>
</dbReference>
<evidence type="ECO:0000259" key="4">
    <source>
        <dbReference type="PROSITE" id="PS50887"/>
    </source>
</evidence>
<dbReference type="PANTHER" id="PTHR45138:SF9">
    <property type="entry name" value="DIGUANYLATE CYCLASE DGCM-RELATED"/>
    <property type="match status" value="1"/>
</dbReference>
<dbReference type="PANTHER" id="PTHR45138">
    <property type="entry name" value="REGULATORY COMPONENTS OF SENSORY TRANSDUCTION SYSTEM"/>
    <property type="match status" value="1"/>
</dbReference>
<sequence length="339" mass="37788">MSGFWARLKGDFQLSIVTLVGICSVLGVTPYAVYRLHERNWIVGLTDTFLVLGSAFAVVYAWRTDNTVGPGRFLAIIYSIGGFLVTIKLGINGLFWLYCLVLFNFFVVPPVQSLLATLSILVAVCVYGWLFPKDVFESHYQMMSFVVTYSLASLFAFVFAYRGRFQRKQLALLATLDPLTGIGNRRTMDDELDIAIADSRRYGMSFGLLVLDLDHFKKVNDRYGHNVGDRVLMDFVSIIKNASRASDRAFRLGGEEFVLLLPKVDKHALAGAAKHIQRSVAEQLRSPGGAVTVSIGGCILEHHDSREAWLRDADICLYLAKDSGRNCSIIRGLHMNEAD</sequence>
<dbReference type="InterPro" id="IPR000160">
    <property type="entry name" value="GGDEF_dom"/>
</dbReference>
<keyword evidence="3" id="KW-1133">Transmembrane helix</keyword>
<dbReference type="SMART" id="SM00267">
    <property type="entry name" value="GGDEF"/>
    <property type="match status" value="1"/>
</dbReference>
<proteinExistence type="predicted"/>
<organism evidence="5 6">
    <name type="scientific">Pseudomonas neustonica</name>
    <dbReference type="NCBI Taxonomy" id="2487346"/>
    <lineage>
        <taxon>Bacteria</taxon>
        <taxon>Pseudomonadati</taxon>
        <taxon>Pseudomonadota</taxon>
        <taxon>Gammaproteobacteria</taxon>
        <taxon>Pseudomonadales</taxon>
        <taxon>Pseudomonadaceae</taxon>
        <taxon>Pseudomonas</taxon>
    </lineage>
</organism>
<reference evidence="5 6" key="1">
    <citation type="submission" date="2018-11" db="EMBL/GenBank/DDBJ databases">
        <authorList>
            <person name="Jang G.I."/>
            <person name="Hwang C.Y."/>
        </authorList>
    </citation>
    <scope>NUCLEOTIDE SEQUENCE [LARGE SCALE GENOMIC DNA]</scope>
    <source>
        <strain evidence="5 6">SSM26</strain>
    </source>
</reference>
<accession>A0ABX9XIM9</accession>
<keyword evidence="3" id="KW-0812">Transmembrane</keyword>
<protein>
    <recommendedName>
        <fullName evidence="1">diguanylate cyclase</fullName>
        <ecNumber evidence="1">2.7.7.65</ecNumber>
    </recommendedName>
</protein>
<dbReference type="NCBIfam" id="TIGR00254">
    <property type="entry name" value="GGDEF"/>
    <property type="match status" value="1"/>
</dbReference>
<feature type="domain" description="GGDEF" evidence="4">
    <location>
        <begin position="204"/>
        <end position="333"/>
    </location>
</feature>
<keyword evidence="6" id="KW-1185">Reference proteome</keyword>
<comment type="caution">
    <text evidence="5">The sequence shown here is derived from an EMBL/GenBank/DDBJ whole genome shotgun (WGS) entry which is preliminary data.</text>
</comment>
<feature type="transmembrane region" description="Helical" evidence="3">
    <location>
        <begin position="142"/>
        <end position="161"/>
    </location>
</feature>
<feature type="transmembrane region" description="Helical" evidence="3">
    <location>
        <begin position="41"/>
        <end position="62"/>
    </location>
</feature>
<evidence type="ECO:0000313" key="5">
    <source>
        <dbReference type="EMBL" id="ROZ85260.1"/>
    </source>
</evidence>
<dbReference type="EC" id="2.7.7.65" evidence="1"/>
<evidence type="ECO:0000313" key="6">
    <source>
        <dbReference type="Proteomes" id="UP000275199"/>
    </source>
</evidence>
<comment type="catalytic activity">
    <reaction evidence="2">
        <text>2 GTP = 3',3'-c-di-GMP + 2 diphosphate</text>
        <dbReference type="Rhea" id="RHEA:24898"/>
        <dbReference type="ChEBI" id="CHEBI:33019"/>
        <dbReference type="ChEBI" id="CHEBI:37565"/>
        <dbReference type="ChEBI" id="CHEBI:58805"/>
        <dbReference type="EC" id="2.7.7.65"/>
    </reaction>
</comment>
<keyword evidence="3" id="KW-0472">Membrane</keyword>
<dbReference type="Gene3D" id="3.30.70.270">
    <property type="match status" value="1"/>
</dbReference>
<dbReference type="SUPFAM" id="SSF55073">
    <property type="entry name" value="Nucleotide cyclase"/>
    <property type="match status" value="1"/>
</dbReference>
<evidence type="ECO:0000256" key="1">
    <source>
        <dbReference type="ARBA" id="ARBA00012528"/>
    </source>
</evidence>
<feature type="transmembrane region" description="Helical" evidence="3">
    <location>
        <begin position="12"/>
        <end position="34"/>
    </location>
</feature>
<dbReference type="Proteomes" id="UP000275199">
    <property type="component" value="Unassembled WGS sequence"/>
</dbReference>
<dbReference type="InterPro" id="IPR043128">
    <property type="entry name" value="Rev_trsase/Diguanyl_cyclase"/>
</dbReference>
<name>A0ABX9XIM9_9PSED</name>
<dbReference type="InterPro" id="IPR029787">
    <property type="entry name" value="Nucleotide_cyclase"/>
</dbReference>